<feature type="transmembrane region" description="Helical" evidence="7">
    <location>
        <begin position="364"/>
        <end position="381"/>
    </location>
</feature>
<proteinExistence type="inferred from homology"/>
<dbReference type="GO" id="GO:0005789">
    <property type="term" value="C:endoplasmic reticulum membrane"/>
    <property type="evidence" value="ECO:0007669"/>
    <property type="project" value="TreeGrafter"/>
</dbReference>
<keyword evidence="4 7" id="KW-1133">Transmembrane helix</keyword>
<comment type="subcellular location">
    <subcellularLocation>
        <location evidence="1">Membrane</location>
        <topology evidence="1">Multi-pass membrane protein</topology>
    </subcellularLocation>
</comment>
<feature type="region of interest" description="Disordered" evidence="6">
    <location>
        <begin position="775"/>
        <end position="800"/>
    </location>
</feature>
<feature type="compositionally biased region" description="Low complexity" evidence="6">
    <location>
        <begin position="131"/>
        <end position="141"/>
    </location>
</feature>
<dbReference type="EMBL" id="KB469299">
    <property type="protein sequence ID" value="EPQ57445.1"/>
    <property type="molecule type" value="Genomic_DNA"/>
</dbReference>
<feature type="compositionally biased region" description="Pro residues" evidence="6">
    <location>
        <begin position="232"/>
        <end position="246"/>
    </location>
</feature>
<evidence type="ECO:0000256" key="1">
    <source>
        <dbReference type="ARBA" id="ARBA00004141"/>
    </source>
</evidence>
<evidence type="ECO:0000256" key="4">
    <source>
        <dbReference type="ARBA" id="ARBA00022989"/>
    </source>
</evidence>
<feature type="transmembrane region" description="Helical" evidence="7">
    <location>
        <begin position="702"/>
        <end position="730"/>
    </location>
</feature>
<keyword evidence="3 7" id="KW-0812">Transmembrane</keyword>
<evidence type="ECO:0000256" key="5">
    <source>
        <dbReference type="ARBA" id="ARBA00023136"/>
    </source>
</evidence>
<feature type="transmembrane region" description="Helical" evidence="7">
    <location>
        <begin position="396"/>
        <end position="417"/>
    </location>
</feature>
<accession>S7RS40</accession>
<keyword evidence="5 7" id="KW-0472">Membrane</keyword>
<feature type="region of interest" description="Disordered" evidence="6">
    <location>
        <begin position="187"/>
        <end position="270"/>
    </location>
</feature>
<dbReference type="Pfam" id="PF05346">
    <property type="entry name" value="DUF747"/>
    <property type="match status" value="2"/>
</dbReference>
<organism evidence="8 9">
    <name type="scientific">Gloeophyllum trabeum (strain ATCC 11539 / FP-39264 / Madison 617)</name>
    <name type="common">Brown rot fungus</name>
    <dbReference type="NCBI Taxonomy" id="670483"/>
    <lineage>
        <taxon>Eukaryota</taxon>
        <taxon>Fungi</taxon>
        <taxon>Dikarya</taxon>
        <taxon>Basidiomycota</taxon>
        <taxon>Agaricomycotina</taxon>
        <taxon>Agaricomycetes</taxon>
        <taxon>Gloeophyllales</taxon>
        <taxon>Gloeophyllaceae</taxon>
        <taxon>Gloeophyllum</taxon>
    </lineage>
</organism>
<dbReference type="PANTHER" id="PTHR13317:SF4">
    <property type="entry name" value="TRANSMEMBRANE ANTERIOR POSTERIOR TRANSFORMATION PROTEIN 1 HOMOLOG"/>
    <property type="match status" value="1"/>
</dbReference>
<keyword evidence="9" id="KW-1185">Reference proteome</keyword>
<feature type="region of interest" description="Disordered" evidence="6">
    <location>
        <begin position="115"/>
        <end position="166"/>
    </location>
</feature>
<feature type="transmembrane region" description="Helical" evidence="7">
    <location>
        <begin position="519"/>
        <end position="542"/>
    </location>
</feature>
<name>S7RS40_GLOTA</name>
<protein>
    <submittedName>
        <fullName evidence="8">DUF747-domain-containing protein</fullName>
    </submittedName>
</protein>
<feature type="compositionally biased region" description="Basic and acidic residues" evidence="6">
    <location>
        <begin position="775"/>
        <end position="790"/>
    </location>
</feature>
<dbReference type="InterPro" id="IPR008010">
    <property type="entry name" value="Tatp1"/>
</dbReference>
<feature type="transmembrane region" description="Helical" evidence="7">
    <location>
        <begin position="660"/>
        <end position="682"/>
    </location>
</feature>
<dbReference type="HOGENOM" id="CLU_003655_1_2_1"/>
<reference evidence="8 9" key="1">
    <citation type="journal article" date="2012" name="Science">
        <title>The Paleozoic origin of enzymatic lignin decomposition reconstructed from 31 fungal genomes.</title>
        <authorList>
            <person name="Floudas D."/>
            <person name="Binder M."/>
            <person name="Riley R."/>
            <person name="Barry K."/>
            <person name="Blanchette R.A."/>
            <person name="Henrissat B."/>
            <person name="Martinez A.T."/>
            <person name="Otillar R."/>
            <person name="Spatafora J.W."/>
            <person name="Yadav J.S."/>
            <person name="Aerts A."/>
            <person name="Benoit I."/>
            <person name="Boyd A."/>
            <person name="Carlson A."/>
            <person name="Copeland A."/>
            <person name="Coutinho P.M."/>
            <person name="de Vries R.P."/>
            <person name="Ferreira P."/>
            <person name="Findley K."/>
            <person name="Foster B."/>
            <person name="Gaskell J."/>
            <person name="Glotzer D."/>
            <person name="Gorecki P."/>
            <person name="Heitman J."/>
            <person name="Hesse C."/>
            <person name="Hori C."/>
            <person name="Igarashi K."/>
            <person name="Jurgens J.A."/>
            <person name="Kallen N."/>
            <person name="Kersten P."/>
            <person name="Kohler A."/>
            <person name="Kuees U."/>
            <person name="Kumar T.K.A."/>
            <person name="Kuo A."/>
            <person name="LaButti K."/>
            <person name="Larrondo L.F."/>
            <person name="Lindquist E."/>
            <person name="Ling A."/>
            <person name="Lombard V."/>
            <person name="Lucas S."/>
            <person name="Lundell T."/>
            <person name="Martin R."/>
            <person name="McLaughlin D.J."/>
            <person name="Morgenstern I."/>
            <person name="Morin E."/>
            <person name="Murat C."/>
            <person name="Nagy L.G."/>
            <person name="Nolan M."/>
            <person name="Ohm R.A."/>
            <person name="Patyshakuliyeva A."/>
            <person name="Rokas A."/>
            <person name="Ruiz-Duenas F.J."/>
            <person name="Sabat G."/>
            <person name="Salamov A."/>
            <person name="Samejima M."/>
            <person name="Schmutz J."/>
            <person name="Slot J.C."/>
            <person name="St John F."/>
            <person name="Stenlid J."/>
            <person name="Sun H."/>
            <person name="Sun S."/>
            <person name="Syed K."/>
            <person name="Tsang A."/>
            <person name="Wiebenga A."/>
            <person name="Young D."/>
            <person name="Pisabarro A."/>
            <person name="Eastwood D.C."/>
            <person name="Martin F."/>
            <person name="Cullen D."/>
            <person name="Grigoriev I.V."/>
            <person name="Hibbett D.S."/>
        </authorList>
    </citation>
    <scope>NUCLEOTIDE SEQUENCE [LARGE SCALE GENOMIC DNA]</scope>
    <source>
        <strain evidence="8 9">ATCC 11539</strain>
    </source>
</reference>
<evidence type="ECO:0000256" key="2">
    <source>
        <dbReference type="ARBA" id="ARBA00008803"/>
    </source>
</evidence>
<feature type="transmembrane region" description="Helical" evidence="7">
    <location>
        <begin position="314"/>
        <end position="343"/>
    </location>
</feature>
<dbReference type="PANTHER" id="PTHR13317">
    <property type="entry name" value="TRANSMEMBRANE ANTERIOR POSTERIOR TRANSFORMATION PROTEIN 1 HOMOLOG"/>
    <property type="match status" value="1"/>
</dbReference>
<dbReference type="AlphaFoldDB" id="S7RS40"/>
<dbReference type="GeneID" id="19300661"/>
<gene>
    <name evidence="8" type="ORF">GLOTRDRAFT_120618</name>
</gene>
<dbReference type="OrthoDB" id="29023at2759"/>
<dbReference type="RefSeq" id="XP_007864542.1">
    <property type="nucleotide sequence ID" value="XM_007866351.1"/>
</dbReference>
<dbReference type="eggNOG" id="KOG2490">
    <property type="taxonomic scope" value="Eukaryota"/>
</dbReference>
<comment type="similarity">
    <text evidence="2">Belongs to the TAPT1 family.</text>
</comment>
<evidence type="ECO:0000256" key="6">
    <source>
        <dbReference type="SAM" id="MobiDB-lite"/>
    </source>
</evidence>
<evidence type="ECO:0000256" key="7">
    <source>
        <dbReference type="SAM" id="Phobius"/>
    </source>
</evidence>
<evidence type="ECO:0000313" key="9">
    <source>
        <dbReference type="Proteomes" id="UP000030669"/>
    </source>
</evidence>
<evidence type="ECO:0000256" key="3">
    <source>
        <dbReference type="ARBA" id="ARBA00022692"/>
    </source>
</evidence>
<feature type="compositionally biased region" description="Pro residues" evidence="6">
    <location>
        <begin position="207"/>
        <end position="218"/>
    </location>
</feature>
<feature type="transmembrane region" description="Helical" evidence="7">
    <location>
        <begin position="459"/>
        <end position="481"/>
    </location>
</feature>
<dbReference type="KEGG" id="gtr:GLOTRDRAFT_120618"/>
<dbReference type="OMA" id="VMIYQMI"/>
<sequence length="818" mass="91048">MPESSWLEASDAQATHYPYTEARSDSGSQALLAALLASSQLDEVSNAEDFEAVNRHIRGRGHTHETGKIQSGLAFWLYPTGLYGPYHVDEESGEVKKHGELITIELGVDVGEWNPNHTRAMLPPRRRLGRRSSTSAPARASQYRTVSAGDNPNGKPSARRFASSPAIRHRASRVALRDLFVNTTDGADADEQVWTDEHNDSDWEPYSSPPTSTPPAPAPADAHPRLTYSSLPPTPLSPSPPPPLSAPPDRTSFPSDVVDLVSPADRTDGQREEPFSLWDYLREELLANDFDEHQEMKWERVVNFLSIPLAMEKIIGFGFLLCLDSFLYTFTILPIRFVLALAAHARSLLPAARAQLAASQKADILRALLLAASLLILVPLTDASKIYHSIRGQDTIKLYVIFNALEVPSVVPTVLYFTDFQTQIADRLLASIGQDILDCLFSRPTLAPSSRKSKTFRPLSFFLLAVLYVVLHTLTLTYQTISLNVAVNSYDYSLLTLLVSNQFVEIKGSVFKKFEKDNLFQITCADIVERFTLSLMLIIVAFRNLLELSGSAVDWSGEEGIPMPKSFLLPKRVSRWLPWGWRWVRGSVIGTISYPVLTVLASETLVDWLKHAFITKFNHIRPSVYERYTDVLCGDLKGGWVRPGRKHSYVDQSPLVARRLGFAALPLANLAIIIGSQCFFLLQSQLQSTSVAAWQGETARVVKWAVLGLLFWVCAVVVKIIIGINLLSYASKRQAGAARREEQDKVNDFGRDPIGEGAEEKKYNSELKKYLDNARDDASPTAEIGEREPDAAGDGGGKGKKRLKLEEITRFTMVKRIW</sequence>
<evidence type="ECO:0000313" key="8">
    <source>
        <dbReference type="EMBL" id="EPQ57445.1"/>
    </source>
</evidence>
<dbReference type="Proteomes" id="UP000030669">
    <property type="component" value="Unassembled WGS sequence"/>
</dbReference>